<dbReference type="EMBL" id="OV651816">
    <property type="protein sequence ID" value="CAH1109508.1"/>
    <property type="molecule type" value="Genomic_DNA"/>
</dbReference>
<evidence type="ECO:0000313" key="1">
    <source>
        <dbReference type="EMBL" id="CAH1109508.1"/>
    </source>
</evidence>
<dbReference type="PANTHER" id="PTHR10773">
    <property type="entry name" value="DNA-DIRECTED RNA POLYMERASES I, II, AND III SUBUNIT RPABC2"/>
    <property type="match status" value="1"/>
</dbReference>
<dbReference type="PANTHER" id="PTHR10773:SF19">
    <property type="match status" value="1"/>
</dbReference>
<dbReference type="AlphaFoldDB" id="A0A9P0CZX2"/>
<accession>A0A9P0CZX2</accession>
<gene>
    <name evidence="1" type="ORF">PSYICH_LOCUS10071</name>
</gene>
<reference evidence="1" key="1">
    <citation type="submission" date="2022-01" db="EMBL/GenBank/DDBJ databases">
        <authorList>
            <person name="King R."/>
        </authorList>
    </citation>
    <scope>NUCLEOTIDE SEQUENCE</scope>
</reference>
<dbReference type="Proteomes" id="UP001153636">
    <property type="component" value="Chromosome 4"/>
</dbReference>
<sequence length="109" mass="12643">MCWSEVNGKKGSCEIGSCIYYYLKECVPKYVRHVTLFSDTCGGQNRNQYVTAMLFWAVQKIEHIDVIEQKFLESGHSYMECDSVHSAIEAASKHSSIYFVNDWKKIFQQ</sequence>
<organism evidence="1 2">
    <name type="scientific">Psylliodes chrysocephalus</name>
    <dbReference type="NCBI Taxonomy" id="3402493"/>
    <lineage>
        <taxon>Eukaryota</taxon>
        <taxon>Metazoa</taxon>
        <taxon>Ecdysozoa</taxon>
        <taxon>Arthropoda</taxon>
        <taxon>Hexapoda</taxon>
        <taxon>Insecta</taxon>
        <taxon>Pterygota</taxon>
        <taxon>Neoptera</taxon>
        <taxon>Endopterygota</taxon>
        <taxon>Coleoptera</taxon>
        <taxon>Polyphaga</taxon>
        <taxon>Cucujiformia</taxon>
        <taxon>Chrysomeloidea</taxon>
        <taxon>Chrysomelidae</taxon>
        <taxon>Galerucinae</taxon>
        <taxon>Alticini</taxon>
        <taxon>Psylliodes</taxon>
    </lineage>
</organism>
<proteinExistence type="predicted"/>
<name>A0A9P0CZX2_9CUCU</name>
<dbReference type="OrthoDB" id="6749779at2759"/>
<evidence type="ECO:0000313" key="2">
    <source>
        <dbReference type="Proteomes" id="UP001153636"/>
    </source>
</evidence>
<keyword evidence="2" id="KW-1185">Reference proteome</keyword>
<protein>
    <submittedName>
        <fullName evidence="1">Uncharacterized protein</fullName>
    </submittedName>
</protein>
<feature type="non-terminal residue" evidence="1">
    <location>
        <position position="109"/>
    </location>
</feature>